<evidence type="ECO:0000256" key="4">
    <source>
        <dbReference type="ARBA" id="ARBA00022741"/>
    </source>
</evidence>
<feature type="transmembrane region" description="Helical" evidence="9">
    <location>
        <begin position="399"/>
        <end position="418"/>
    </location>
</feature>
<name>A0A563W0Z7_9CYAN</name>
<evidence type="ECO:0000256" key="3">
    <source>
        <dbReference type="ARBA" id="ARBA00022679"/>
    </source>
</evidence>
<evidence type="ECO:0000313" key="11">
    <source>
        <dbReference type="EMBL" id="VEP17315.1"/>
    </source>
</evidence>
<dbReference type="SUPFAM" id="SSF56112">
    <property type="entry name" value="Protein kinase-like (PK-like)"/>
    <property type="match status" value="1"/>
</dbReference>
<dbReference type="EMBL" id="CAACVJ010000545">
    <property type="protein sequence ID" value="VEP17315.1"/>
    <property type="molecule type" value="Genomic_DNA"/>
</dbReference>
<dbReference type="Proteomes" id="UP000320055">
    <property type="component" value="Unassembled WGS sequence"/>
</dbReference>
<dbReference type="AlphaFoldDB" id="A0A563W0Z7"/>
<dbReference type="Pfam" id="PF00069">
    <property type="entry name" value="Pkinase"/>
    <property type="match status" value="1"/>
</dbReference>
<comment type="catalytic activity">
    <reaction evidence="7">
        <text>L-threonyl-[protein] + ATP = O-phospho-L-threonyl-[protein] + ADP + H(+)</text>
        <dbReference type="Rhea" id="RHEA:46608"/>
        <dbReference type="Rhea" id="RHEA-COMP:11060"/>
        <dbReference type="Rhea" id="RHEA-COMP:11605"/>
        <dbReference type="ChEBI" id="CHEBI:15378"/>
        <dbReference type="ChEBI" id="CHEBI:30013"/>
        <dbReference type="ChEBI" id="CHEBI:30616"/>
        <dbReference type="ChEBI" id="CHEBI:61977"/>
        <dbReference type="ChEBI" id="CHEBI:456216"/>
        <dbReference type="EC" id="2.7.11.1"/>
    </reaction>
</comment>
<comment type="catalytic activity">
    <reaction evidence="8">
        <text>L-seryl-[protein] + ATP = O-phospho-L-seryl-[protein] + ADP + H(+)</text>
        <dbReference type="Rhea" id="RHEA:17989"/>
        <dbReference type="Rhea" id="RHEA-COMP:9863"/>
        <dbReference type="Rhea" id="RHEA-COMP:11604"/>
        <dbReference type="ChEBI" id="CHEBI:15378"/>
        <dbReference type="ChEBI" id="CHEBI:29999"/>
        <dbReference type="ChEBI" id="CHEBI:30616"/>
        <dbReference type="ChEBI" id="CHEBI:83421"/>
        <dbReference type="ChEBI" id="CHEBI:456216"/>
        <dbReference type="EC" id="2.7.11.1"/>
    </reaction>
</comment>
<dbReference type="InterPro" id="IPR011009">
    <property type="entry name" value="Kinase-like_dom_sf"/>
</dbReference>
<keyword evidence="9" id="KW-0472">Membrane</keyword>
<keyword evidence="12" id="KW-1185">Reference proteome</keyword>
<dbReference type="RefSeq" id="WP_144867001.1">
    <property type="nucleotide sequence ID" value="NZ_LR213818.1"/>
</dbReference>
<dbReference type="GO" id="GO:0005524">
    <property type="term" value="F:ATP binding"/>
    <property type="evidence" value="ECO:0007669"/>
    <property type="project" value="UniProtKB-KW"/>
</dbReference>
<dbReference type="GO" id="GO:0004674">
    <property type="term" value="F:protein serine/threonine kinase activity"/>
    <property type="evidence" value="ECO:0007669"/>
    <property type="project" value="UniProtKB-KW"/>
</dbReference>
<protein>
    <recommendedName>
        <fullName evidence="1">non-specific serine/threonine protein kinase</fullName>
        <ecNumber evidence="1">2.7.11.1</ecNumber>
    </recommendedName>
</protein>
<gene>
    <name evidence="11" type="ORF">H1P_590007</name>
</gene>
<evidence type="ECO:0000256" key="6">
    <source>
        <dbReference type="ARBA" id="ARBA00022840"/>
    </source>
</evidence>
<evidence type="ECO:0000256" key="7">
    <source>
        <dbReference type="ARBA" id="ARBA00047899"/>
    </source>
</evidence>
<evidence type="ECO:0000259" key="10">
    <source>
        <dbReference type="PROSITE" id="PS50011"/>
    </source>
</evidence>
<keyword evidence="4" id="KW-0547">Nucleotide-binding</keyword>
<keyword evidence="3" id="KW-0808">Transferase</keyword>
<keyword evidence="5 11" id="KW-0418">Kinase</keyword>
<keyword evidence="6" id="KW-0067">ATP-binding</keyword>
<feature type="transmembrane region" description="Helical" evidence="9">
    <location>
        <begin position="310"/>
        <end position="332"/>
    </location>
</feature>
<sequence length="419" mass="46130">MNNIPDLTQYGYKIIEKLGQDKNKSNIIWQGITTNNNISVIIKQFCFATKDSSWSGYQTYQREIELLKTLKHPGIPRYLDSFETDNSFCFVREYIEGVSLAEFIETTEKNLKIIAVKILDILVYLQQQKPPVLHLGITPNNIIVDEQKNVYLTDFSLAQNTNNTVDFSLIKTSNAEFIAPEQLNAPCKASDIYGLGVTLNRLIKKQQSLSLVTNNKLDASTLSELDSGFQEWLNTMVEPELNKRYPDAETAKKALQTSSWDAIEPVVKSNDNVVLSNRAFATGLVTMIVLGSAIALGFNVTQKATEKSLINITIALMGMVIIYLTQSASATIITNDNSEKKQGIIVAISVPIILAIITGFIFGKGEAVAMGLATIIAQTATLGYVLLQKLPLSQQDNTLRVIGLVIAIALGLICGVVIF</sequence>
<evidence type="ECO:0000313" key="12">
    <source>
        <dbReference type="Proteomes" id="UP000320055"/>
    </source>
</evidence>
<dbReference type="PANTHER" id="PTHR24363:SF0">
    <property type="entry name" value="SERINE_THREONINE KINASE LIKE DOMAIN CONTAINING 1"/>
    <property type="match status" value="1"/>
</dbReference>
<dbReference type="PANTHER" id="PTHR24363">
    <property type="entry name" value="SERINE/THREONINE PROTEIN KINASE"/>
    <property type="match status" value="1"/>
</dbReference>
<feature type="transmembrane region" description="Helical" evidence="9">
    <location>
        <begin position="279"/>
        <end position="298"/>
    </location>
</feature>
<feature type="domain" description="Protein kinase" evidence="10">
    <location>
        <begin position="12"/>
        <end position="267"/>
    </location>
</feature>
<keyword evidence="2 11" id="KW-0723">Serine/threonine-protein kinase</keyword>
<reference evidence="11 12" key="1">
    <citation type="submission" date="2019-01" db="EMBL/GenBank/DDBJ databases">
        <authorList>
            <person name="Brito A."/>
        </authorList>
    </citation>
    <scope>NUCLEOTIDE SEQUENCE [LARGE SCALE GENOMIC DNA]</scope>
    <source>
        <strain evidence="11">1</strain>
    </source>
</reference>
<feature type="transmembrane region" description="Helical" evidence="9">
    <location>
        <begin position="368"/>
        <end position="387"/>
    </location>
</feature>
<keyword evidence="9" id="KW-1133">Transmembrane helix</keyword>
<accession>A0A563W0Z7</accession>
<evidence type="ECO:0000256" key="9">
    <source>
        <dbReference type="SAM" id="Phobius"/>
    </source>
</evidence>
<feature type="transmembrane region" description="Helical" evidence="9">
    <location>
        <begin position="344"/>
        <end position="362"/>
    </location>
</feature>
<proteinExistence type="predicted"/>
<evidence type="ECO:0000256" key="2">
    <source>
        <dbReference type="ARBA" id="ARBA00022527"/>
    </source>
</evidence>
<dbReference type="PROSITE" id="PS50011">
    <property type="entry name" value="PROTEIN_KINASE_DOM"/>
    <property type="match status" value="1"/>
</dbReference>
<evidence type="ECO:0000256" key="1">
    <source>
        <dbReference type="ARBA" id="ARBA00012513"/>
    </source>
</evidence>
<evidence type="ECO:0000256" key="8">
    <source>
        <dbReference type="ARBA" id="ARBA00048679"/>
    </source>
</evidence>
<dbReference type="OrthoDB" id="502205at2"/>
<dbReference type="EC" id="2.7.11.1" evidence="1"/>
<dbReference type="Gene3D" id="1.10.510.10">
    <property type="entry name" value="Transferase(Phosphotransferase) domain 1"/>
    <property type="match status" value="1"/>
</dbReference>
<evidence type="ECO:0000256" key="5">
    <source>
        <dbReference type="ARBA" id="ARBA00022777"/>
    </source>
</evidence>
<keyword evidence="9" id="KW-0812">Transmembrane</keyword>
<organism evidence="11 12">
    <name type="scientific">Hyella patelloides LEGE 07179</name>
    <dbReference type="NCBI Taxonomy" id="945734"/>
    <lineage>
        <taxon>Bacteria</taxon>
        <taxon>Bacillati</taxon>
        <taxon>Cyanobacteriota</taxon>
        <taxon>Cyanophyceae</taxon>
        <taxon>Pleurocapsales</taxon>
        <taxon>Hyellaceae</taxon>
        <taxon>Hyella</taxon>
    </lineage>
</organism>
<dbReference type="InterPro" id="IPR000719">
    <property type="entry name" value="Prot_kinase_dom"/>
</dbReference>